<evidence type="ECO:0000256" key="1">
    <source>
        <dbReference type="SAM" id="MobiDB-lite"/>
    </source>
</evidence>
<comment type="caution">
    <text evidence="3">The sequence shown here is derived from an EMBL/GenBank/DDBJ whole genome shotgun (WGS) entry which is preliminary data.</text>
</comment>
<dbReference type="AlphaFoldDB" id="A0A9P8L115"/>
<feature type="compositionally biased region" description="Pro residues" evidence="1">
    <location>
        <begin position="167"/>
        <end position="177"/>
    </location>
</feature>
<gene>
    <name evidence="3" type="ORF">FGG08_006275</name>
</gene>
<reference evidence="3" key="1">
    <citation type="submission" date="2021-03" db="EMBL/GenBank/DDBJ databases">
        <title>Comparative genomics and phylogenomic investigation of the class Geoglossomycetes provide insights into ecological specialization and systematics.</title>
        <authorList>
            <person name="Melie T."/>
            <person name="Pirro S."/>
            <person name="Miller A.N."/>
            <person name="Quandt A."/>
        </authorList>
    </citation>
    <scope>NUCLEOTIDE SEQUENCE</scope>
    <source>
        <strain evidence="3">GBOQ0MN5Z8</strain>
    </source>
</reference>
<keyword evidence="4" id="KW-1185">Reference proteome</keyword>
<feature type="region of interest" description="Disordered" evidence="1">
    <location>
        <begin position="167"/>
        <end position="202"/>
    </location>
</feature>
<keyword evidence="2" id="KW-1133">Transmembrane helix</keyword>
<protein>
    <submittedName>
        <fullName evidence="3">Uncharacterized protein</fullName>
    </submittedName>
</protein>
<dbReference type="OrthoDB" id="10530026at2759"/>
<feature type="compositionally biased region" description="Pro residues" evidence="1">
    <location>
        <begin position="186"/>
        <end position="196"/>
    </location>
</feature>
<dbReference type="Proteomes" id="UP000698800">
    <property type="component" value="Unassembled WGS sequence"/>
</dbReference>
<evidence type="ECO:0000313" key="3">
    <source>
        <dbReference type="EMBL" id="KAH0536872.1"/>
    </source>
</evidence>
<name>A0A9P8L115_9PEZI</name>
<keyword evidence="2" id="KW-0472">Membrane</keyword>
<dbReference type="EMBL" id="JAGHQL010000175">
    <property type="protein sequence ID" value="KAH0536872.1"/>
    <property type="molecule type" value="Genomic_DNA"/>
</dbReference>
<keyword evidence="2" id="KW-0812">Transmembrane</keyword>
<feature type="transmembrane region" description="Helical" evidence="2">
    <location>
        <begin position="117"/>
        <end position="140"/>
    </location>
</feature>
<organism evidence="3 4">
    <name type="scientific">Glutinoglossum americanum</name>
    <dbReference type="NCBI Taxonomy" id="1670608"/>
    <lineage>
        <taxon>Eukaryota</taxon>
        <taxon>Fungi</taxon>
        <taxon>Dikarya</taxon>
        <taxon>Ascomycota</taxon>
        <taxon>Pezizomycotina</taxon>
        <taxon>Geoglossomycetes</taxon>
        <taxon>Geoglossales</taxon>
        <taxon>Geoglossaceae</taxon>
        <taxon>Glutinoglossum</taxon>
    </lineage>
</organism>
<evidence type="ECO:0000313" key="4">
    <source>
        <dbReference type="Proteomes" id="UP000698800"/>
    </source>
</evidence>
<sequence>MLNASGYSCSIGDYAPYICTSTVLPPLSVPFWNASSLSGRYHFVSSTAATQTRVVAIAVVVKYKPEDVTLFPGSVATTLVGSPAAQPTITTITQTTTSTTPSPSTATGTTMSPGIKIAIGVAVPIAVLSLIAVIATILFFRRRNRRPTAPMPAAPAPVIQYVIAPPMPPPQGPPPQGKPTYYYQPPASPPQGPPVSPGYHEMAHGQGLEYQIIREDEVRS</sequence>
<evidence type="ECO:0000256" key="2">
    <source>
        <dbReference type="SAM" id="Phobius"/>
    </source>
</evidence>
<proteinExistence type="predicted"/>
<accession>A0A9P8L115</accession>